<sequence length="422" mass="46958">MRKLLSRFEGDKAIWAYVILLALFSFMPVFSASSNLVHVVGTGSIIGLLMKHFFHILVGIVIVFVFHRMPFDRLKYFAPIAWIPVVGLLFLTAAQGMMIGGANASRWLNIPGINLSFQPSSIGWISLMAYLSWFLWKFSDEEYSFNKSLLWVWAPVGLIILPIFPSNFSTAAIIFASVCMLLFIGKYPLKYLGKVLGFGLVMGVMAFFAAKAFPDYAPSRLSTWVARIDRFGSDDKDIDRYQIENAKIAIAQGEVFGVGPGKSIQKNFLPQSSSDFIYAIIVEEFGFIGGMLILGVYVLLLFRFLVVSNKAPNLFGKYLVIGLGFSIIFQAIINMGVAVEIFPTTGQPLPLVSSGGTSIWMTCLSLGIILSVSRKEDEIKRQMADNAAKQEAFKRLLEEQELADKEERELEGDNPMNAVLNK</sequence>
<evidence type="ECO:0000313" key="18">
    <source>
        <dbReference type="Proteomes" id="UP000275719"/>
    </source>
</evidence>
<evidence type="ECO:0000256" key="4">
    <source>
        <dbReference type="ARBA" id="ARBA00022692"/>
    </source>
</evidence>
<evidence type="ECO:0000256" key="9">
    <source>
        <dbReference type="ARBA" id="ARBA00032370"/>
    </source>
</evidence>
<dbReference type="EMBL" id="RQVQ01000008">
    <property type="protein sequence ID" value="RRJ91891.1"/>
    <property type="molecule type" value="Genomic_DNA"/>
</dbReference>
<keyword evidence="18" id="KW-1185">Reference proteome</keyword>
<feature type="transmembrane region" description="Helical" evidence="16">
    <location>
        <begin position="196"/>
        <end position="214"/>
    </location>
</feature>
<dbReference type="PANTHER" id="PTHR30474">
    <property type="entry name" value="CELL CYCLE PROTEIN"/>
    <property type="match status" value="1"/>
</dbReference>
<dbReference type="GO" id="GO:0008360">
    <property type="term" value="P:regulation of cell shape"/>
    <property type="evidence" value="ECO:0007669"/>
    <property type="project" value="UniProtKB-KW"/>
</dbReference>
<dbReference type="GO" id="GO:0015648">
    <property type="term" value="F:lipid-linked peptidoglycan transporter activity"/>
    <property type="evidence" value="ECO:0007669"/>
    <property type="project" value="TreeGrafter"/>
</dbReference>
<dbReference type="GO" id="GO:0051301">
    <property type="term" value="P:cell division"/>
    <property type="evidence" value="ECO:0007669"/>
    <property type="project" value="UniProtKB-KW"/>
</dbReference>
<comment type="similarity">
    <text evidence="11">Belongs to the SEDS family. FtsW subfamily.</text>
</comment>
<keyword evidence="3" id="KW-0808">Transferase</keyword>
<keyword evidence="2" id="KW-0328">Glycosyltransferase</keyword>
<evidence type="ECO:0000256" key="6">
    <source>
        <dbReference type="ARBA" id="ARBA00022984"/>
    </source>
</evidence>
<evidence type="ECO:0000256" key="15">
    <source>
        <dbReference type="ARBA" id="ARBA00049902"/>
    </source>
</evidence>
<dbReference type="GO" id="GO:0009252">
    <property type="term" value="P:peptidoglycan biosynthetic process"/>
    <property type="evidence" value="ECO:0007669"/>
    <property type="project" value="UniProtKB-KW"/>
</dbReference>
<evidence type="ECO:0000256" key="5">
    <source>
        <dbReference type="ARBA" id="ARBA00022960"/>
    </source>
</evidence>
<dbReference type="Proteomes" id="UP000275719">
    <property type="component" value="Unassembled WGS sequence"/>
</dbReference>
<keyword evidence="17" id="KW-0132">Cell division</keyword>
<dbReference type="GO" id="GO:0032153">
    <property type="term" value="C:cell division site"/>
    <property type="evidence" value="ECO:0007669"/>
    <property type="project" value="TreeGrafter"/>
</dbReference>
<name>A0A3P3W9T2_9FLAO</name>
<evidence type="ECO:0000256" key="3">
    <source>
        <dbReference type="ARBA" id="ARBA00022679"/>
    </source>
</evidence>
<evidence type="ECO:0000256" key="1">
    <source>
        <dbReference type="ARBA" id="ARBA00004141"/>
    </source>
</evidence>
<keyword evidence="17" id="KW-0131">Cell cycle</keyword>
<dbReference type="EC" id="2.4.99.28" evidence="14"/>
<evidence type="ECO:0000313" key="17">
    <source>
        <dbReference type="EMBL" id="RRJ91891.1"/>
    </source>
</evidence>
<dbReference type="RefSeq" id="WP_125018012.1">
    <property type="nucleotide sequence ID" value="NZ_RQVQ01000008.1"/>
</dbReference>
<feature type="transmembrane region" description="Helical" evidence="16">
    <location>
        <begin position="148"/>
        <end position="165"/>
    </location>
</feature>
<dbReference type="AlphaFoldDB" id="A0A3P3W9T2"/>
<evidence type="ECO:0000256" key="14">
    <source>
        <dbReference type="ARBA" id="ARBA00044770"/>
    </source>
</evidence>
<proteinExistence type="inferred from homology"/>
<keyword evidence="6" id="KW-0573">Peptidoglycan synthesis</keyword>
<dbReference type="Pfam" id="PF01098">
    <property type="entry name" value="FTSW_RODA_SPOVE"/>
    <property type="match status" value="1"/>
</dbReference>
<gene>
    <name evidence="17" type="ORF">EG240_04860</name>
</gene>
<feature type="transmembrane region" description="Helical" evidence="16">
    <location>
        <begin position="318"/>
        <end position="339"/>
    </location>
</feature>
<protein>
    <recommendedName>
        <fullName evidence="12">Probable peptidoglycan glycosyltransferase FtsW</fullName>
        <ecNumber evidence="14">2.4.99.28</ecNumber>
    </recommendedName>
    <alternativeName>
        <fullName evidence="13">Cell division protein FtsW</fullName>
    </alternativeName>
    <alternativeName>
        <fullName evidence="10">Cell wall polymerase</fullName>
    </alternativeName>
    <alternativeName>
        <fullName evidence="9">Peptidoglycan polymerase</fullName>
    </alternativeName>
</protein>
<comment type="subcellular location">
    <subcellularLocation>
        <location evidence="1">Membrane</location>
        <topology evidence="1">Multi-pass membrane protein</topology>
    </subcellularLocation>
</comment>
<evidence type="ECO:0000256" key="10">
    <source>
        <dbReference type="ARBA" id="ARBA00033270"/>
    </source>
</evidence>
<keyword evidence="4 16" id="KW-0812">Transmembrane</keyword>
<evidence type="ECO:0000256" key="12">
    <source>
        <dbReference type="ARBA" id="ARBA00041185"/>
    </source>
</evidence>
<keyword evidence="5" id="KW-0133">Cell shape</keyword>
<evidence type="ECO:0000256" key="11">
    <source>
        <dbReference type="ARBA" id="ARBA00038053"/>
    </source>
</evidence>
<reference evidence="17 18" key="1">
    <citation type="submission" date="2018-11" db="EMBL/GenBank/DDBJ databases">
        <title>Flavobacterium sp. nov., YIM 102701-2 draft genome.</title>
        <authorList>
            <person name="Li G."/>
            <person name="Jiang Y."/>
        </authorList>
    </citation>
    <scope>NUCLEOTIDE SEQUENCE [LARGE SCALE GENOMIC DNA]</scope>
    <source>
        <strain evidence="17 18">YIM 102701-2</strain>
    </source>
</reference>
<dbReference type="InterPro" id="IPR001182">
    <property type="entry name" value="FtsW/RodA"/>
</dbReference>
<keyword evidence="7 16" id="KW-1133">Transmembrane helix</keyword>
<comment type="catalytic activity">
    <reaction evidence="15">
        <text>[GlcNAc-(1-&gt;4)-Mur2Ac(oyl-L-Ala-gamma-D-Glu-L-Lys-D-Ala-D-Ala)](n)-di-trans,octa-cis-undecaprenyl diphosphate + beta-D-GlcNAc-(1-&gt;4)-Mur2Ac(oyl-L-Ala-gamma-D-Glu-L-Lys-D-Ala-D-Ala)-di-trans,octa-cis-undecaprenyl diphosphate = [GlcNAc-(1-&gt;4)-Mur2Ac(oyl-L-Ala-gamma-D-Glu-L-Lys-D-Ala-D-Ala)](n+1)-di-trans,octa-cis-undecaprenyl diphosphate + di-trans,octa-cis-undecaprenyl diphosphate + H(+)</text>
        <dbReference type="Rhea" id="RHEA:23708"/>
        <dbReference type="Rhea" id="RHEA-COMP:9602"/>
        <dbReference type="Rhea" id="RHEA-COMP:9603"/>
        <dbReference type="ChEBI" id="CHEBI:15378"/>
        <dbReference type="ChEBI" id="CHEBI:58405"/>
        <dbReference type="ChEBI" id="CHEBI:60033"/>
        <dbReference type="ChEBI" id="CHEBI:78435"/>
        <dbReference type="EC" id="2.4.99.28"/>
    </reaction>
</comment>
<evidence type="ECO:0000256" key="2">
    <source>
        <dbReference type="ARBA" id="ARBA00022676"/>
    </source>
</evidence>
<feature type="transmembrane region" description="Helical" evidence="16">
    <location>
        <begin position="117"/>
        <end position="136"/>
    </location>
</feature>
<organism evidence="17 18">
    <name type="scientific">Paenimyroides tangerinum</name>
    <dbReference type="NCBI Taxonomy" id="2488728"/>
    <lineage>
        <taxon>Bacteria</taxon>
        <taxon>Pseudomonadati</taxon>
        <taxon>Bacteroidota</taxon>
        <taxon>Flavobacteriia</taxon>
        <taxon>Flavobacteriales</taxon>
        <taxon>Flavobacteriaceae</taxon>
        <taxon>Paenimyroides</taxon>
    </lineage>
</organism>
<dbReference type="OrthoDB" id="9812661at2"/>
<feature type="transmembrane region" description="Helical" evidence="16">
    <location>
        <begin position="36"/>
        <end position="64"/>
    </location>
</feature>
<comment type="caution">
    <text evidence="17">The sequence shown here is derived from an EMBL/GenBank/DDBJ whole genome shotgun (WGS) entry which is preliminary data.</text>
</comment>
<feature type="transmembrane region" description="Helical" evidence="16">
    <location>
        <begin position="76"/>
        <end position="97"/>
    </location>
</feature>
<feature type="transmembrane region" description="Helical" evidence="16">
    <location>
        <begin position="351"/>
        <end position="373"/>
    </location>
</feature>
<feature type="transmembrane region" description="Helical" evidence="16">
    <location>
        <begin position="276"/>
        <end position="306"/>
    </location>
</feature>
<dbReference type="GO" id="GO:0008955">
    <property type="term" value="F:peptidoglycan glycosyltransferase activity"/>
    <property type="evidence" value="ECO:0007669"/>
    <property type="project" value="UniProtKB-EC"/>
</dbReference>
<evidence type="ECO:0000256" key="8">
    <source>
        <dbReference type="ARBA" id="ARBA00023136"/>
    </source>
</evidence>
<keyword evidence="8 16" id="KW-0472">Membrane</keyword>
<evidence type="ECO:0000256" key="7">
    <source>
        <dbReference type="ARBA" id="ARBA00022989"/>
    </source>
</evidence>
<evidence type="ECO:0000256" key="16">
    <source>
        <dbReference type="SAM" id="Phobius"/>
    </source>
</evidence>
<feature type="transmembrane region" description="Helical" evidence="16">
    <location>
        <begin position="171"/>
        <end position="189"/>
    </location>
</feature>
<dbReference type="GO" id="GO:0005886">
    <property type="term" value="C:plasma membrane"/>
    <property type="evidence" value="ECO:0007669"/>
    <property type="project" value="TreeGrafter"/>
</dbReference>
<evidence type="ECO:0000256" key="13">
    <source>
        <dbReference type="ARBA" id="ARBA00041418"/>
    </source>
</evidence>
<dbReference type="PANTHER" id="PTHR30474:SF2">
    <property type="entry name" value="PEPTIDOGLYCAN GLYCOSYLTRANSFERASE FTSW-RELATED"/>
    <property type="match status" value="1"/>
</dbReference>
<feature type="transmembrane region" description="Helical" evidence="16">
    <location>
        <begin position="12"/>
        <end position="30"/>
    </location>
</feature>
<accession>A0A3P3W9T2</accession>